<gene>
    <name evidence="2" type="ORF">vBSmQDWS359_22</name>
</gene>
<protein>
    <submittedName>
        <fullName evidence="2">Uncharacterized protein</fullName>
    </submittedName>
</protein>
<dbReference type="EMBL" id="ON331942">
    <property type="protein sequence ID" value="UQM93939.1"/>
    <property type="molecule type" value="Genomic_DNA"/>
</dbReference>
<evidence type="ECO:0000256" key="1">
    <source>
        <dbReference type="SAM" id="MobiDB-lite"/>
    </source>
</evidence>
<evidence type="ECO:0000313" key="2">
    <source>
        <dbReference type="EMBL" id="UQM93939.1"/>
    </source>
</evidence>
<organism evidence="2 3">
    <name type="scientific">Stenotrophomonas phage vB_Sm_QDWS359</name>
    <dbReference type="NCBI Taxonomy" id="2943841"/>
    <lineage>
        <taxon>Viruses</taxon>
        <taxon>Duplodnaviria</taxon>
        <taxon>Heunggongvirae</taxon>
        <taxon>Uroviricota</taxon>
        <taxon>Caudoviricetes</taxon>
        <taxon>Mesyanzhinovviridae</taxon>
        <taxon>Bradleyvirinae</taxon>
        <taxon>Xooduovirus</taxon>
        <taxon>Xooduovirus QDWS359</taxon>
    </lineage>
</organism>
<evidence type="ECO:0000313" key="3">
    <source>
        <dbReference type="Proteomes" id="UP001056973"/>
    </source>
</evidence>
<keyword evidence="3" id="KW-1185">Reference proteome</keyword>
<dbReference type="Proteomes" id="UP001056973">
    <property type="component" value="Segment"/>
</dbReference>
<name>A0A9E7DKT8_9CAUD</name>
<sequence>MSGTTSQKFVLVGPHAGKSMAVNGHEFVDGEFTFQGSSAQIAVLANVLSFYGAVPAEKAELEQLRAEKSQGEQTPAPAGDKGGEQTQAPAAPVGSDTNDKDVKDPVLPTLAEAIGMLDPENDAHWTSNNLPGLDDLSKLTGKAVSRADVEAIAAGYTRAKARQAKASN</sequence>
<feature type="region of interest" description="Disordered" evidence="1">
    <location>
        <begin position="62"/>
        <end position="103"/>
    </location>
</feature>
<reference evidence="2" key="1">
    <citation type="submission" date="2022-04" db="EMBL/GenBank/DDBJ databases">
        <authorList>
            <person name="Wang L."/>
            <person name="Zhang J."/>
            <person name="Wang J."/>
        </authorList>
    </citation>
    <scope>NUCLEOTIDE SEQUENCE</scope>
</reference>
<accession>A0A9E7DKT8</accession>
<proteinExistence type="predicted"/>